<dbReference type="Proteomes" id="UP000538406">
    <property type="component" value="Unassembled WGS sequence"/>
</dbReference>
<dbReference type="EMBL" id="WTRX01000015">
    <property type="protein sequence ID" value="MWU31518.1"/>
    <property type="molecule type" value="Genomic_DNA"/>
</dbReference>
<dbReference type="SUPFAM" id="SSF49584">
    <property type="entry name" value="Periplasmic chaperone C-domain"/>
    <property type="match status" value="1"/>
</dbReference>
<dbReference type="EMBL" id="AASHPR010000001">
    <property type="protein sequence ID" value="EFC3523006.1"/>
    <property type="molecule type" value="Genomic_DNA"/>
</dbReference>
<reference evidence="26 34" key="5">
    <citation type="submission" date="2018-10" db="EMBL/GenBank/DDBJ databases">
        <title>Comparison of Escherichia coli isolates recovered from retail chicken and from chicken fecal samples by antimicrobial susceptibility test and whole genome sequencing.</title>
        <authorList>
            <person name="Tang B."/>
            <person name="Ma Y."/>
            <person name="He X."/>
            <person name="Cao L."/>
            <person name="Xia X."/>
            <person name="Yang H."/>
        </authorList>
    </citation>
    <scope>NUCLEOTIDE SEQUENCE [LARGE SCALE GENOMIC DNA]</scope>
    <source>
        <strain evidence="26 34">CMJH98b</strain>
    </source>
</reference>
<reference evidence="42" key="15">
    <citation type="submission" date="2020-06" db="EMBL/GenBank/DDBJ databases">
        <title>Identification and Characterisation of Fosfomycin Resistance in Escherichia coli Urinary Tract Infection Isolates from Australia.</title>
        <authorList>
            <person name="Mowlaboccus S."/>
            <person name="Daley D."/>
            <person name="Pang S."/>
            <person name="Gottlieb T."/>
            <person name="Nimmo G.R."/>
            <person name="George N."/>
            <person name="Korman T.M."/>
            <person name="Strietberg R."/>
            <person name="Robson J."/>
            <person name="Peachey G."/>
            <person name="Collignon P."/>
            <person name="Bradbury S."/>
            <person name="Colombi E."/>
            <person name="Ramsay J.P."/>
            <person name="Rogers B.A."/>
            <person name="Coombs G.W."/>
        </authorList>
    </citation>
    <scope>NUCLEOTIDE SEQUENCE [LARGE SCALE GENOMIC DNA]</scope>
    <source>
        <strain evidence="42">EC2</strain>
    </source>
</reference>
<evidence type="ECO:0000313" key="14">
    <source>
        <dbReference type="EMBL" id="EMM0024866.1"/>
    </source>
</evidence>
<gene>
    <name evidence="27" type="primary">papD_3</name>
    <name evidence="28" type="synonym">papD_2</name>
    <name evidence="30" type="synonym">yfcS</name>
    <name evidence="18" type="ORF">ACU57_26770</name>
    <name evidence="12" type="ORF">BGM66_001790</name>
    <name evidence="11" type="ORF">CTR35_000068</name>
    <name evidence="26" type="ORF">EAI46_21945</name>
    <name evidence="20" type="ORF">EIZ93_25365</name>
    <name evidence="29" type="ORF">FV293_07030</name>
    <name evidence="13" type="ORF">GNW61_19975</name>
    <name evidence="17" type="ORF">GP711_24675</name>
    <name evidence="23" type="ORF">GP944_12090</name>
    <name evidence="22" type="ORF">GP965_17120</name>
    <name evidence="21" type="ORF">GP975_16200</name>
    <name evidence="24" type="ORF">GRW05_23015</name>
    <name evidence="15" type="ORF">HMV95_07605</name>
    <name evidence="25" type="ORF">HX136_07285</name>
    <name evidence="30" type="ORF">IDONEFKE_02199</name>
    <name evidence="19" type="ORF">IH772_06475</name>
    <name evidence="16" type="ORF">J0541_000128</name>
    <name evidence="28" type="ORF">NCTC8500_01694</name>
    <name evidence="27" type="ORF">NCTC9045_01816</name>
    <name evidence="14" type="ORF">P6223_001385</name>
</gene>
<dbReference type="Proteomes" id="UP000870292">
    <property type="component" value="Unassembled WGS sequence"/>
</dbReference>
<evidence type="ECO:0000313" key="31">
    <source>
        <dbReference type="Proteomes" id="UP000050556"/>
    </source>
</evidence>
<evidence type="ECO:0000259" key="9">
    <source>
        <dbReference type="Pfam" id="PF00345"/>
    </source>
</evidence>
<dbReference type="PRINTS" id="PR00969">
    <property type="entry name" value="CHAPERONPILI"/>
</dbReference>
<dbReference type="EMBL" id="AASWOY010000061">
    <property type="protein sequence ID" value="EFH6651001.1"/>
    <property type="molecule type" value="Genomic_DNA"/>
</dbReference>
<dbReference type="Proteomes" id="UP000436141">
    <property type="component" value="Unassembled WGS sequence"/>
</dbReference>
<evidence type="ECO:0000313" key="45">
    <source>
        <dbReference type="Proteomes" id="UP000538406"/>
    </source>
</evidence>
<dbReference type="SUPFAM" id="SSF49354">
    <property type="entry name" value="PapD-like"/>
    <property type="match status" value="1"/>
</dbReference>
<dbReference type="EMBL" id="DADUEU010000001">
    <property type="protein sequence ID" value="HBB1571293.1"/>
    <property type="molecule type" value="Genomic_DNA"/>
</dbReference>
<feature type="signal peptide" evidence="8">
    <location>
        <begin position="1"/>
        <end position="28"/>
    </location>
</feature>
<accession>A0A037Y2Z4</accession>
<keyword evidence="5" id="KW-0574">Periplasm</keyword>
<dbReference type="Proteomes" id="UP000521991">
    <property type="component" value="Unassembled WGS sequence"/>
</dbReference>
<dbReference type="EMBL" id="WUIY01000260">
    <property type="protein sequence ID" value="MXI77070.1"/>
    <property type="molecule type" value="Genomic_DNA"/>
</dbReference>
<dbReference type="PANTHER" id="PTHR30251">
    <property type="entry name" value="PILUS ASSEMBLY CHAPERONE"/>
    <property type="match status" value="1"/>
</dbReference>
<evidence type="ECO:0000256" key="7">
    <source>
        <dbReference type="RuleBase" id="RU003918"/>
    </source>
</evidence>
<evidence type="ECO:0000256" key="3">
    <source>
        <dbReference type="ARBA" id="ARBA00022558"/>
    </source>
</evidence>
<feature type="chain" id="PRO_5015026213" evidence="8">
    <location>
        <begin position="29"/>
        <end position="250"/>
    </location>
</feature>
<dbReference type="Proteomes" id="UP000640866">
    <property type="component" value="Unassembled WGS sequence"/>
</dbReference>
<dbReference type="Proteomes" id="UP000281340">
    <property type="component" value="Unassembled WGS sequence"/>
</dbReference>
<proteinExistence type="inferred from homology"/>
<reference evidence="30 46" key="9">
    <citation type="submission" date="2019-11" db="EMBL/GenBank/DDBJ databases">
        <authorList>
            <person name="Haines EK M."/>
        </authorList>
    </citation>
    <scope>NUCLEOTIDE SEQUENCE [LARGE SCALE GENOMIC DNA]</scope>
    <source>
        <strain evidence="30">KR2729</strain>
    </source>
</reference>
<dbReference type="EMBL" id="LDYI01000178">
    <property type="protein sequence ID" value="KPO03910.1"/>
    <property type="molecule type" value="Genomic_DNA"/>
</dbReference>
<evidence type="ECO:0000313" key="25">
    <source>
        <dbReference type="EMBL" id="QLG56700.1"/>
    </source>
</evidence>
<evidence type="ECO:0000313" key="23">
    <source>
        <dbReference type="EMBL" id="MWU31518.1"/>
    </source>
</evidence>
<reference evidence="20 36" key="6">
    <citation type="journal article" date="2019" name="Environ. Health Perspect.">
        <title>Inter-host Transmission of Carbapenemase-Producing Escherichia coli among Humans and Backyard Animals.</title>
        <authorList>
            <person name="Li J."/>
            <person name="Bi Z."/>
            <person name="Ma S."/>
            <person name="Chen B."/>
            <person name="Cai C."/>
            <person name="He J."/>
            <person name="Schwarz S."/>
            <person name="Sun C."/>
            <person name="Zhou Y."/>
            <person name="Yin J."/>
            <person name="Hulth A."/>
            <person name="Wang Y."/>
            <person name="Shen Z."/>
            <person name="Wang S."/>
            <person name="Wu C."/>
            <person name="Nilsson L.E."/>
            <person name="Walsh T.R."/>
            <person name="Borjesson S."/>
            <person name="Shen J."/>
            <person name="Sun Q."/>
            <person name="Wang Y."/>
        </authorList>
    </citation>
    <scope>NUCLEOTIDE SEQUENCE [LARGE SCALE GENOMIC DNA]</scope>
    <source>
        <strain evidence="20 36">A016f</strain>
    </source>
</reference>
<dbReference type="Proteomes" id="UP000359125">
    <property type="component" value="Unassembled WGS sequence"/>
</dbReference>
<evidence type="ECO:0000313" key="27">
    <source>
        <dbReference type="EMBL" id="STJ53946.1"/>
    </source>
</evidence>
<dbReference type="Proteomes" id="UP000460875">
    <property type="component" value="Unassembled WGS sequence"/>
</dbReference>
<evidence type="ECO:0000259" key="10">
    <source>
        <dbReference type="Pfam" id="PF02753"/>
    </source>
</evidence>
<dbReference type="EMBL" id="DABHXT010000007">
    <property type="protein sequence ID" value="HAJ5958143.1"/>
    <property type="molecule type" value="Genomic_DNA"/>
</dbReference>
<protein>
    <submittedName>
        <fullName evidence="27">Chaperone protein PapD</fullName>
    </submittedName>
    <submittedName>
        <fullName evidence="14">Fimbria/pilus periplasmic chaperone</fullName>
    </submittedName>
    <submittedName>
        <fullName evidence="11 30">Fimbrial chaperone</fullName>
    </submittedName>
    <submittedName>
        <fullName evidence="18">Fimbrial protein</fullName>
    </submittedName>
</protein>
<dbReference type="Proteomes" id="UP000846355">
    <property type="component" value="Unassembled WGS sequence"/>
</dbReference>
<dbReference type="GO" id="GO:0071555">
    <property type="term" value="P:cell wall organization"/>
    <property type="evidence" value="ECO:0007669"/>
    <property type="project" value="InterPro"/>
</dbReference>
<reference evidence="19" key="17">
    <citation type="submission" date="2020-09" db="EMBL/GenBank/DDBJ databases">
        <title>Emerging polyconal dissemination of OXA-244-producing E. coli in France.</title>
        <authorList>
            <person name="Emeraud C."/>
            <person name="Girlich D."/>
            <person name="Bonnin R.A."/>
            <person name="Jousset A.B."/>
            <person name="Naas T."/>
            <person name="Dortet L."/>
        </authorList>
    </citation>
    <scope>NUCLEOTIDE SEQUENCE</scope>
    <source>
        <strain evidence="19">225E3</strain>
    </source>
</reference>
<evidence type="ECO:0000313" key="39">
    <source>
        <dbReference type="Proteomes" id="UP000441160"/>
    </source>
</evidence>
<reference evidence="16" key="18">
    <citation type="submission" date="2021-03" db="EMBL/GenBank/DDBJ databases">
        <authorList>
            <consortium name="NCBI Pathogen Detection Project"/>
        </authorList>
    </citation>
    <scope>NUCLEOTIDE SEQUENCE</scope>
    <source>
        <strain evidence="16">Escherichia coli</strain>
        <strain evidence="15">EuSCAPE_DE065</strain>
    </source>
</reference>
<dbReference type="Proteomes" id="UP000321295">
    <property type="component" value="Unassembled WGS sequence"/>
</dbReference>
<evidence type="ECO:0000313" key="32">
    <source>
        <dbReference type="Proteomes" id="UP000254429"/>
    </source>
</evidence>
<evidence type="ECO:0000313" key="44">
    <source>
        <dbReference type="Proteomes" id="UP000530628"/>
    </source>
</evidence>
<reference evidence="14" key="19">
    <citation type="submission" date="2024-02" db="EMBL/GenBank/DDBJ databases">
        <authorList>
            <consortium name="Clinical and Environmental Microbiology Branch: Whole genome sequencing antimicrobial resistance pathogens in the healthcare setting"/>
        </authorList>
    </citation>
    <scope>NUCLEOTIDE SEQUENCE</scope>
    <source>
        <strain evidence="14">2023CK-00345</strain>
    </source>
</reference>
<dbReference type="EMBL" id="WTQT01000388">
    <property type="protein sequence ID" value="MWR39568.1"/>
    <property type="molecule type" value="Genomic_DNA"/>
</dbReference>
<dbReference type="InterPro" id="IPR036316">
    <property type="entry name" value="Pili_assmbl_chap_C_dom_sf"/>
</dbReference>
<reference evidence="13 44" key="10">
    <citation type="submission" date="2019-11" db="EMBL/GenBank/DDBJ databases">
        <authorList>
            <consortium name="GenomeTrakr network: Whole genome sequencing for foodborne pathogen traceback"/>
        </authorList>
    </citation>
    <scope>NUCLEOTIDE SEQUENCE [LARGE SCALE GENOMIC DNA]</scope>
    <source>
        <strain evidence="13 44">PSU-2072</strain>
    </source>
</reference>
<evidence type="ECO:0000313" key="16">
    <source>
        <dbReference type="EMBL" id="HBB1571293.1"/>
    </source>
</evidence>
<evidence type="ECO:0000256" key="6">
    <source>
        <dbReference type="ARBA" id="ARBA00023186"/>
    </source>
</evidence>
<reference evidence="25" key="16">
    <citation type="submission" date="2020-06" db="EMBL/GenBank/DDBJ databases">
        <authorList>
            <person name="Ramsay J.P."/>
            <person name="Colombi E."/>
            <person name="Mowlaboccus S."/>
        </authorList>
    </citation>
    <scope>NUCLEOTIDE SEQUENCE</scope>
    <source>
        <strain evidence="25">EC2</strain>
    </source>
</reference>
<evidence type="ECO:0000313" key="29">
    <source>
        <dbReference type="EMBL" id="TXQ36943.1"/>
    </source>
</evidence>
<dbReference type="EMBL" id="UGFG01000001">
    <property type="protein sequence ID" value="STM37935.1"/>
    <property type="molecule type" value="Genomic_DNA"/>
</dbReference>
<dbReference type="Proteomes" id="UP000050556">
    <property type="component" value="Unassembled WGS sequence"/>
</dbReference>
<evidence type="ECO:0000313" key="35">
    <source>
        <dbReference type="Proteomes" id="UP000321295"/>
    </source>
</evidence>
<dbReference type="EMBL" id="CACRYR010000011">
    <property type="protein sequence ID" value="VZR04244.1"/>
    <property type="molecule type" value="Genomic_DNA"/>
</dbReference>
<dbReference type="Proteomes" id="UP000254429">
    <property type="component" value="Unassembled WGS sequence"/>
</dbReference>
<dbReference type="EMBL" id="VRXD01000007">
    <property type="protein sequence ID" value="TXQ36943.1"/>
    <property type="molecule type" value="Genomic_DNA"/>
</dbReference>
<dbReference type="InterPro" id="IPR018046">
    <property type="entry name" value="Pili_assmbl_chaperone_CS"/>
</dbReference>
<evidence type="ECO:0000313" key="11">
    <source>
        <dbReference type="EMBL" id="EFC3523006.1"/>
    </source>
</evidence>
<dbReference type="OMA" id="LDNPWQE"/>
<evidence type="ECO:0000313" key="37">
    <source>
        <dbReference type="Proteomes" id="UP000436141"/>
    </source>
</evidence>
<comment type="subcellular location">
    <subcellularLocation>
        <location evidence="1 7">Periplasm</location>
    </subcellularLocation>
</comment>
<reference evidence="32 33" key="3">
    <citation type="submission" date="2018-06" db="EMBL/GenBank/DDBJ databases">
        <authorList>
            <consortium name="Pathogen Informatics"/>
            <person name="Doyle S."/>
        </authorList>
    </citation>
    <scope>NUCLEOTIDE SEQUENCE [LARGE SCALE GENOMIC DNA]</scope>
    <source>
        <strain evidence="28 32">NCTC8500</strain>
        <strain evidence="27 33">NCTC9045</strain>
    </source>
</reference>
<evidence type="ECO:0000313" key="30">
    <source>
        <dbReference type="EMBL" id="VZR04244.1"/>
    </source>
</evidence>
<evidence type="ECO:0000313" key="43">
    <source>
        <dbReference type="Proteomes" id="UP000521991"/>
    </source>
</evidence>
<dbReference type="EMBL" id="JACZOI010000013">
    <property type="protein sequence ID" value="MBE0976948.1"/>
    <property type="molecule type" value="Genomic_DNA"/>
</dbReference>
<evidence type="ECO:0000313" key="21">
    <source>
        <dbReference type="EMBL" id="MWR39568.1"/>
    </source>
</evidence>
<dbReference type="EMBL" id="RYCF01000220">
    <property type="protein sequence ID" value="MQK27510.1"/>
    <property type="molecule type" value="Genomic_DNA"/>
</dbReference>
<keyword evidence="3" id="KW-1029">Fimbrium biogenesis</keyword>
<dbReference type="Proteomes" id="UP000509796">
    <property type="component" value="Chromosome"/>
</dbReference>
<evidence type="ECO:0000256" key="1">
    <source>
        <dbReference type="ARBA" id="ARBA00004418"/>
    </source>
</evidence>
<evidence type="ECO:0000313" key="41">
    <source>
        <dbReference type="Proteomes" id="UP000462410"/>
    </source>
</evidence>
<dbReference type="Pfam" id="PF00345">
    <property type="entry name" value="PapD_N"/>
    <property type="match status" value="1"/>
</dbReference>
<dbReference type="Proteomes" id="UP000530628">
    <property type="component" value="Unassembled WGS sequence"/>
</dbReference>
<dbReference type="EMBL" id="CP058571">
    <property type="protein sequence ID" value="QLG56700.1"/>
    <property type="molecule type" value="Genomic_DNA"/>
</dbReference>
<evidence type="ECO:0000313" key="34">
    <source>
        <dbReference type="Proteomes" id="UP000281340"/>
    </source>
</evidence>
<reference evidence="15" key="2">
    <citation type="journal article" date="2018" name="Genome Biol.">
        <title>SKESA: strategic k-mer extension for scrupulous assemblies.</title>
        <authorList>
            <person name="Souvorov A."/>
            <person name="Agarwala R."/>
            <person name="Lipman D.J."/>
        </authorList>
    </citation>
    <scope>NUCLEOTIDE SEQUENCE</scope>
    <source>
        <strain evidence="16">Escherichia coli</strain>
        <strain evidence="15">EuSCAPE_DE065</strain>
    </source>
</reference>
<dbReference type="AlphaFoldDB" id="A0A037Y2Z4"/>
<sequence length="250" mass="27728">MSDLLCSAKLGAMTLALLLSATSLSALASVTPDRTRLIFNESDKSISVTLRNNDPKLPYLAQSWIEDEKGNKITSPLTVLPPVQRIDSMMNGQVKVQGMPDINKLPADRESMFYFNVREIPPKSNKPNTLQIALQTRIKLFWRPKALEKVSMKSPWQHKVTLTRSGQAFTVNNPTPYYVIISNASAQKNGNPAAGFSPLVIEPKTTVPLNVKMDSVPVLTYVNDFGARMPLFFQCNGNSCQVDEEQSRKG</sequence>
<keyword evidence="6 7" id="KW-0143">Chaperone</keyword>
<dbReference type="Proteomes" id="UP000462410">
    <property type="component" value="Unassembled WGS sequence"/>
</dbReference>
<evidence type="ECO:0000313" key="12">
    <source>
        <dbReference type="EMBL" id="EFH0365378.1"/>
    </source>
</evidence>
<evidence type="ECO:0000313" key="28">
    <source>
        <dbReference type="EMBL" id="STM37935.1"/>
    </source>
</evidence>
<reference evidence="29 35" key="7">
    <citation type="submission" date="2019-08" db="EMBL/GenBank/DDBJ databases">
        <title>Whole genome analysis of cultivated E. coli strains isolated from CD patients and healthy donors.</title>
        <authorList>
            <person name="Siniagina M.N."/>
            <person name="Markelova M.I."/>
            <person name="Laikov A.V."/>
            <person name="Boulygina E.A."/>
            <person name="Khusnutdinova D.R."/>
            <person name="Kharchenko A."/>
            <person name="Grigoryeva T.V."/>
        </authorList>
    </citation>
    <scope>NUCLEOTIDE SEQUENCE [LARGE SCALE GENOMIC DNA]</scope>
    <source>
        <strain evidence="29 35">1_45_11</strain>
    </source>
</reference>
<dbReference type="PATRIC" id="fig|562.10493.peg.789"/>
<dbReference type="InterPro" id="IPR050643">
    <property type="entry name" value="Periplasmic_pilus_chap"/>
</dbReference>
<feature type="domain" description="Pili assembly chaperone C-terminal" evidence="10">
    <location>
        <begin position="171"/>
        <end position="229"/>
    </location>
</feature>
<name>A0A037Y2Z4_ECOLX</name>
<dbReference type="InterPro" id="IPR016147">
    <property type="entry name" value="Pili_assmbl_chaperone_N"/>
</dbReference>
<evidence type="ECO:0000256" key="2">
    <source>
        <dbReference type="ARBA" id="ARBA00007399"/>
    </source>
</evidence>
<dbReference type="InterPro" id="IPR016148">
    <property type="entry name" value="Pili_assmbl_chaperone_C"/>
</dbReference>
<feature type="domain" description="Pili assembly chaperone N-terminal" evidence="9">
    <location>
        <begin position="30"/>
        <end position="147"/>
    </location>
</feature>
<evidence type="ECO:0000313" key="26">
    <source>
        <dbReference type="EMBL" id="RLY54919.1"/>
    </source>
</evidence>
<evidence type="ECO:0000256" key="8">
    <source>
        <dbReference type="SAM" id="SignalP"/>
    </source>
</evidence>
<evidence type="ECO:0000313" key="46">
    <source>
        <dbReference type="Proteomes" id="UP000629265"/>
    </source>
</evidence>
<evidence type="ECO:0000313" key="24">
    <source>
        <dbReference type="EMBL" id="MXI77070.1"/>
    </source>
</evidence>
<reference evidence="25" key="13">
    <citation type="journal article" date="2020" name="Int. J. Antimicrob. Agents">
        <title>Identification and characterisation of fosfomycin resistance in Escherichia coli urinary tract infection isolates from Australia.</title>
        <authorList>
            <person name="Mowlaboccus S."/>
            <person name="Daley D."/>
            <person name="Pang S."/>
            <person name="Gottlieb T."/>
            <person name="Merlino J."/>
            <person name="Nimmo G.R."/>
            <person name="George N."/>
            <person name="Korman T.M."/>
            <person name="Streitberg R."/>
            <person name="Robson J."/>
            <person name="Peachey G."/>
            <person name="Collignon P."/>
            <person name="Bradbury S."/>
            <person name="Colombi E."/>
            <person name="Ramsay J.P."/>
            <person name="Rogers B.A."/>
            <person name="Coombs G.W."/>
        </authorList>
    </citation>
    <scope>NUCLEOTIDE SEQUENCE</scope>
    <source>
        <strain evidence="25">EC2</strain>
    </source>
</reference>
<dbReference type="EMBL" id="WSGM01000090">
    <property type="protein sequence ID" value="KAE9727059.1"/>
    <property type="molecule type" value="Genomic_DNA"/>
</dbReference>
<dbReference type="Proteomes" id="UP000254503">
    <property type="component" value="Unassembled WGS sequence"/>
</dbReference>
<reference evidence="12 43" key="14">
    <citation type="submission" date="2020-02" db="EMBL/GenBank/DDBJ databases">
        <authorList>
            <consortium name="PulseNet: The National Subtyping Network for Foodborne Disease Surveillance"/>
            <person name="Tarr C.L."/>
            <person name="Trees E."/>
            <person name="Katz L.S."/>
            <person name="Carleton-Romer H.A."/>
            <person name="Stroika S."/>
            <person name="Kucerova Z."/>
            <person name="Roache K.F."/>
            <person name="Sabol A.L."/>
            <person name="Besser J."/>
            <person name="Gerner-Smidt P."/>
        </authorList>
    </citation>
    <scope>NUCLEOTIDE SEQUENCE [LARGE SCALE GENOMIC DNA]</scope>
    <source>
        <strain evidence="12 43">PNUSAE004166</strain>
    </source>
</reference>
<evidence type="ECO:0000313" key="13">
    <source>
        <dbReference type="EMBL" id="EFH6651001.1"/>
    </source>
</evidence>
<reference evidence="17 38" key="8">
    <citation type="submission" date="2019-10" db="EMBL/GenBank/DDBJ databases">
        <title>Antimicrobial-resistant enteric bacteria are widely distributed amongst people, animals and the environment in northern Tanzania.</title>
        <authorList>
            <person name="Subbiah M."/>
            <person name="Call D.R."/>
        </authorList>
    </citation>
    <scope>NUCLEOTIDE SEQUENCE [LARGE SCALE GENOMIC DNA]</scope>
    <source>
        <strain evidence="17 38">TzEc067</strain>
    </source>
</reference>
<evidence type="ECO:0000313" key="33">
    <source>
        <dbReference type="Proteomes" id="UP000254503"/>
    </source>
</evidence>
<dbReference type="EMBL" id="WTRC01000301">
    <property type="protein sequence ID" value="MWT22614.1"/>
    <property type="molecule type" value="Genomic_DNA"/>
</dbReference>
<dbReference type="EMBL" id="RDDM01000241">
    <property type="protein sequence ID" value="RLY54919.1"/>
    <property type="molecule type" value="Genomic_DNA"/>
</dbReference>
<dbReference type="InterPro" id="IPR001829">
    <property type="entry name" value="Pili_assmbl_chaperone_bac"/>
</dbReference>
<evidence type="ECO:0000313" key="17">
    <source>
        <dbReference type="EMBL" id="KAE9727059.1"/>
    </source>
</evidence>
<evidence type="ECO:0000313" key="19">
    <source>
        <dbReference type="EMBL" id="MBE0976948.1"/>
    </source>
</evidence>
<evidence type="ECO:0000313" key="36">
    <source>
        <dbReference type="Proteomes" id="UP000359125"/>
    </source>
</evidence>
<reference evidence="18 31" key="1">
    <citation type="journal article" date="2015" name="Front. Microbiol.">
        <title>Genetic determinants of heat resistance in Escherichia coli.</title>
        <authorList>
            <person name="Mercer R.G."/>
            <person name="Zheng J."/>
            <person name="Garcia-Hernandez R."/>
            <person name="Ruan L."/>
            <person name="Ganzle M.G."/>
            <person name="McMullen L.M."/>
        </authorList>
    </citation>
    <scope>NUCLEOTIDE SEQUENCE [LARGE SCALE GENOMIC DNA]</scope>
    <source>
        <strain evidence="18 31">AW1.3</strain>
    </source>
</reference>
<evidence type="ECO:0000256" key="4">
    <source>
        <dbReference type="ARBA" id="ARBA00022729"/>
    </source>
</evidence>
<keyword evidence="4 8" id="KW-0732">Signal</keyword>
<dbReference type="SMR" id="A0A037Y2Z4"/>
<dbReference type="InterPro" id="IPR008962">
    <property type="entry name" value="PapD-like_sf"/>
</dbReference>
<dbReference type="PROSITE" id="PS00635">
    <property type="entry name" value="PILI_CHAPERONE"/>
    <property type="match status" value="1"/>
</dbReference>
<organism evidence="11 45">
    <name type="scientific">Escherichia coli</name>
    <dbReference type="NCBI Taxonomy" id="562"/>
    <lineage>
        <taxon>Bacteria</taxon>
        <taxon>Pseudomonadati</taxon>
        <taxon>Pseudomonadota</taxon>
        <taxon>Gammaproteobacteria</taxon>
        <taxon>Enterobacterales</taxon>
        <taxon>Enterobacteriaceae</taxon>
        <taxon>Escherichia</taxon>
    </lineage>
</organism>
<reference evidence="39 40" key="12">
    <citation type="submission" date="2019-12" db="EMBL/GenBank/DDBJ databases">
        <title>Enteriobacteria Tanzani isolates_8377-8380.</title>
        <authorList>
            <person name="Subbiah M."/>
            <person name="Call D."/>
        </authorList>
    </citation>
    <scope>NUCLEOTIDE SEQUENCE [LARGE SCALE GENOMIC DNA]</scope>
    <source>
        <strain evidence="23 39">8378wB3</strain>
        <strain evidence="22 41">8378wH8</strain>
        <strain evidence="21 40">8379wE2</strain>
    </source>
</reference>
<evidence type="ECO:0000313" key="15">
    <source>
        <dbReference type="EMBL" id="HAJ5958143.1"/>
    </source>
</evidence>
<dbReference type="InterPro" id="IPR013783">
    <property type="entry name" value="Ig-like_fold"/>
</dbReference>
<evidence type="ECO:0000313" key="22">
    <source>
        <dbReference type="EMBL" id="MWT22614.1"/>
    </source>
</evidence>
<dbReference type="Proteomes" id="UP000441160">
    <property type="component" value="Unassembled WGS sequence"/>
</dbReference>
<dbReference type="GO" id="GO:0030288">
    <property type="term" value="C:outer membrane-bounded periplasmic space"/>
    <property type="evidence" value="ECO:0007669"/>
    <property type="project" value="InterPro"/>
</dbReference>
<dbReference type="Gene3D" id="2.60.40.10">
    <property type="entry name" value="Immunoglobulins"/>
    <property type="match status" value="2"/>
</dbReference>
<comment type="similarity">
    <text evidence="2 7">Belongs to the periplasmic pilus chaperone family.</text>
</comment>
<dbReference type="RefSeq" id="WP_001281606.1">
    <property type="nucleotide sequence ID" value="NZ_AP019189.1"/>
</dbReference>
<evidence type="ECO:0000256" key="5">
    <source>
        <dbReference type="ARBA" id="ARBA00022764"/>
    </source>
</evidence>
<reference evidence="11 45" key="4">
    <citation type="submission" date="2018-08" db="EMBL/GenBank/DDBJ databases">
        <authorList>
            <consortium name="NARMS: The National Antimicrobial Resistance Monitoring System"/>
        </authorList>
    </citation>
    <scope>NUCLEOTIDE SEQUENCE [LARGE SCALE GENOMIC DNA]</scope>
    <source>
        <strain evidence="11 45">FSIS11705178</strain>
    </source>
</reference>
<dbReference type="PANTHER" id="PTHR30251:SF6">
    <property type="entry name" value="FIMBRIAL CHAPERONE YFCS-RELATED"/>
    <property type="match status" value="1"/>
</dbReference>
<evidence type="ECO:0000313" key="40">
    <source>
        <dbReference type="Proteomes" id="UP000460875"/>
    </source>
</evidence>
<dbReference type="Proteomes" id="UP000629265">
    <property type="component" value="Unassembled WGS sequence"/>
</dbReference>
<evidence type="ECO:0000313" key="20">
    <source>
        <dbReference type="EMBL" id="MQK27510.1"/>
    </source>
</evidence>
<dbReference type="Pfam" id="PF02753">
    <property type="entry name" value="PapD_C"/>
    <property type="match status" value="1"/>
</dbReference>
<evidence type="ECO:0000313" key="38">
    <source>
        <dbReference type="Proteomes" id="UP000437875"/>
    </source>
</evidence>
<dbReference type="EMBL" id="AASURL010000021">
    <property type="protein sequence ID" value="EFH0365378.1"/>
    <property type="molecule type" value="Genomic_DNA"/>
</dbReference>
<evidence type="ECO:0000313" key="42">
    <source>
        <dbReference type="Proteomes" id="UP000509796"/>
    </source>
</evidence>
<evidence type="ECO:0000313" key="18">
    <source>
        <dbReference type="EMBL" id="KPO03910.1"/>
    </source>
</evidence>
<dbReference type="EMBL" id="UGDD01000002">
    <property type="protein sequence ID" value="STJ53946.1"/>
    <property type="molecule type" value="Genomic_DNA"/>
</dbReference>
<dbReference type="Proteomes" id="UP000437875">
    <property type="component" value="Unassembled WGS sequence"/>
</dbReference>
<dbReference type="FunFam" id="2.60.40.10:FF:000458">
    <property type="entry name" value="Molecular chaperone FimC"/>
    <property type="match status" value="1"/>
</dbReference>
<dbReference type="EMBL" id="ABLFQU030000011">
    <property type="protein sequence ID" value="EMM0024866.1"/>
    <property type="molecule type" value="Genomic_DNA"/>
</dbReference>
<reference evidence="24 37" key="11">
    <citation type="submission" date="2019-12" db="EMBL/GenBank/DDBJ databases">
        <title>Enteriobacteria Tanzani isolates_10434.</title>
        <authorList>
            <person name="Subbiah M."/>
            <person name="Call D."/>
        </authorList>
    </citation>
    <scope>NUCLEOTIDE SEQUENCE [LARGE SCALE GENOMIC DNA]</scope>
    <source>
        <strain evidence="24 37">10434wD1</strain>
    </source>
</reference>